<dbReference type="AlphaFoldDB" id="A0A7J7M711"/>
<evidence type="ECO:0000313" key="3">
    <source>
        <dbReference type="Proteomes" id="UP000541444"/>
    </source>
</evidence>
<dbReference type="Proteomes" id="UP000541444">
    <property type="component" value="Unassembled WGS sequence"/>
</dbReference>
<feature type="region of interest" description="Disordered" evidence="1">
    <location>
        <begin position="152"/>
        <end position="172"/>
    </location>
</feature>
<comment type="caution">
    <text evidence="2">The sequence shown here is derived from an EMBL/GenBank/DDBJ whole genome shotgun (WGS) entry which is preliminary data.</text>
</comment>
<sequence>MFHVSLDVRRFDSLNHFEVTRYVDDRDYQDFHRSEIDSGHPLFKVTSCIVSLNLRLSSAWSKNKTWKRKLVDIKVLFGLSGFGWDPINCTVTADKEVSERSSNSMLLELLGDEGANGDNMRVCSLYSKPCEFDCGQSDQNYQSTASTQVLTGTPVVPTADPTTAPATGTSSVIHTTGNHTFTQTRMITLTVKSQKTRPTAHVLDTGINVMTTELSRITLKLVVRREFDWSMGSKVEIDLRGITGFDMTHLFTALEVITKEKPFVFGSSAQMMRLGGVIYVLGLG</sequence>
<reference evidence="2 3" key="1">
    <citation type="journal article" date="2020" name="IScience">
        <title>Genome Sequencing of the Endangered Kingdonia uniflora (Circaeasteraceae, Ranunculales) Reveals Potential Mechanisms of Evolutionary Specialization.</title>
        <authorList>
            <person name="Sun Y."/>
            <person name="Deng T."/>
            <person name="Zhang A."/>
            <person name="Moore M.J."/>
            <person name="Landis J.B."/>
            <person name="Lin N."/>
            <person name="Zhang H."/>
            <person name="Zhang X."/>
            <person name="Huang J."/>
            <person name="Zhang X."/>
            <person name="Sun H."/>
            <person name="Wang H."/>
        </authorList>
    </citation>
    <scope>NUCLEOTIDE SEQUENCE [LARGE SCALE GENOMIC DNA]</scope>
    <source>
        <strain evidence="2">TB1705</strain>
        <tissue evidence="2">Leaf</tissue>
    </source>
</reference>
<protein>
    <recommendedName>
        <fullName evidence="4">Myb/SANT-like domain-containing protein</fullName>
    </recommendedName>
</protein>
<feature type="compositionally biased region" description="Low complexity" evidence="1">
    <location>
        <begin position="152"/>
        <end position="169"/>
    </location>
</feature>
<evidence type="ECO:0000313" key="2">
    <source>
        <dbReference type="EMBL" id="KAF6150667.1"/>
    </source>
</evidence>
<organism evidence="2 3">
    <name type="scientific">Kingdonia uniflora</name>
    <dbReference type="NCBI Taxonomy" id="39325"/>
    <lineage>
        <taxon>Eukaryota</taxon>
        <taxon>Viridiplantae</taxon>
        <taxon>Streptophyta</taxon>
        <taxon>Embryophyta</taxon>
        <taxon>Tracheophyta</taxon>
        <taxon>Spermatophyta</taxon>
        <taxon>Magnoliopsida</taxon>
        <taxon>Ranunculales</taxon>
        <taxon>Circaeasteraceae</taxon>
        <taxon>Kingdonia</taxon>
    </lineage>
</organism>
<evidence type="ECO:0008006" key="4">
    <source>
        <dbReference type="Google" id="ProtNLM"/>
    </source>
</evidence>
<dbReference type="EMBL" id="JACGCM010001726">
    <property type="protein sequence ID" value="KAF6150667.1"/>
    <property type="molecule type" value="Genomic_DNA"/>
</dbReference>
<accession>A0A7J7M711</accession>
<gene>
    <name evidence="2" type="ORF">GIB67_020750</name>
</gene>
<proteinExistence type="predicted"/>
<name>A0A7J7M711_9MAGN</name>
<dbReference type="OrthoDB" id="1748457at2759"/>
<keyword evidence="3" id="KW-1185">Reference proteome</keyword>
<evidence type="ECO:0000256" key="1">
    <source>
        <dbReference type="SAM" id="MobiDB-lite"/>
    </source>
</evidence>